<proteinExistence type="predicted"/>
<dbReference type="InterPro" id="IPR005177">
    <property type="entry name" value="Kinase-pyrophosphorylase"/>
</dbReference>
<dbReference type="PANTHER" id="PTHR31756:SF3">
    <property type="entry name" value="PYRUVATE, PHOSPHATE DIKINASE REGULATORY PROTEIN 1, CHLOROPLASTIC"/>
    <property type="match status" value="1"/>
</dbReference>
<keyword evidence="3" id="KW-0547">Nucleotide-binding</keyword>
<reference evidence="5" key="1">
    <citation type="journal article" date="2020" name="mSystems">
        <title>Genome- and Community-Level Interaction Insights into Carbon Utilization and Element Cycling Functions of Hydrothermarchaeota in Hydrothermal Sediment.</title>
        <authorList>
            <person name="Zhou Z."/>
            <person name="Liu Y."/>
            <person name="Xu W."/>
            <person name="Pan J."/>
            <person name="Luo Z.H."/>
            <person name="Li M."/>
        </authorList>
    </citation>
    <scope>NUCLEOTIDE SEQUENCE [LARGE SCALE GENOMIC DNA]</scope>
    <source>
        <strain evidence="5">HyVt-237</strain>
    </source>
</reference>
<dbReference type="Proteomes" id="UP000885931">
    <property type="component" value="Unassembled WGS sequence"/>
</dbReference>
<dbReference type="EMBL" id="DRBW01000049">
    <property type="protein sequence ID" value="HDM89834.1"/>
    <property type="molecule type" value="Genomic_DNA"/>
</dbReference>
<organism evidence="5">
    <name type="scientific">candidate division WOR-3 bacterium</name>
    <dbReference type="NCBI Taxonomy" id="2052148"/>
    <lineage>
        <taxon>Bacteria</taxon>
        <taxon>Bacteria division WOR-3</taxon>
    </lineage>
</organism>
<dbReference type="PANTHER" id="PTHR31756">
    <property type="entry name" value="PYRUVATE, PHOSPHATE DIKINASE REGULATORY PROTEIN 1, CHLOROPLASTIC"/>
    <property type="match status" value="1"/>
</dbReference>
<keyword evidence="4" id="KW-0418">Kinase</keyword>
<keyword evidence="1" id="KW-0723">Serine/threonine-protein kinase</keyword>
<evidence type="ECO:0000256" key="4">
    <source>
        <dbReference type="ARBA" id="ARBA00022777"/>
    </source>
</evidence>
<accession>A0A7C1BDZ3</accession>
<dbReference type="Pfam" id="PF03618">
    <property type="entry name" value="Kinase-PPPase"/>
    <property type="match status" value="1"/>
</dbReference>
<dbReference type="GO" id="GO:0005524">
    <property type="term" value="F:ATP binding"/>
    <property type="evidence" value="ECO:0007669"/>
    <property type="project" value="InterPro"/>
</dbReference>
<evidence type="ECO:0000256" key="3">
    <source>
        <dbReference type="ARBA" id="ARBA00022741"/>
    </source>
</evidence>
<evidence type="ECO:0000256" key="2">
    <source>
        <dbReference type="ARBA" id="ARBA00022679"/>
    </source>
</evidence>
<dbReference type="GO" id="GO:0004674">
    <property type="term" value="F:protein serine/threonine kinase activity"/>
    <property type="evidence" value="ECO:0007669"/>
    <property type="project" value="UniProtKB-KW"/>
</dbReference>
<name>A0A7C1BDZ3_UNCW3</name>
<gene>
    <name evidence="5" type="ORF">ENG67_01325</name>
</gene>
<evidence type="ECO:0000313" key="5">
    <source>
        <dbReference type="EMBL" id="HDM89834.1"/>
    </source>
</evidence>
<feature type="non-terminal residue" evidence="5">
    <location>
        <position position="1"/>
    </location>
</feature>
<sequence length="105" mass="12293">GFRVANVPVVRDLPLPPQIYETDRRKIVGLKIRPERLMAIRRARAERLGMPRDADYVDLDEIRREIEYSLDLFRKMGIRVIDVTSRSIEESATLIMETIGLRKEK</sequence>
<keyword evidence="2" id="KW-0808">Transferase</keyword>
<protein>
    <submittedName>
        <fullName evidence="5">Phosphoenolpyruvate synthase regulatory protein</fullName>
    </submittedName>
</protein>
<dbReference type="AlphaFoldDB" id="A0A7C1BDZ3"/>
<evidence type="ECO:0000256" key="1">
    <source>
        <dbReference type="ARBA" id="ARBA00022527"/>
    </source>
</evidence>
<comment type="caution">
    <text evidence="5">The sequence shown here is derived from an EMBL/GenBank/DDBJ whole genome shotgun (WGS) entry which is preliminary data.</text>
</comment>